<name>A0A6A4KVH6_9ERIC</name>
<evidence type="ECO:0000313" key="5">
    <source>
        <dbReference type="Proteomes" id="UP000428333"/>
    </source>
</evidence>
<sequence length="341" mass="38293">MGKSLPPTASLQEFARIIASSNHRPKRIKPISGPQFAPSPEPYKRRWVRVESEQQLRFNKKTMEEGRRPQQQQEGQQQNNRLPLAAVVSDCVKRWFQDTLKEAKAGDGAMQILGRAWLNRASKSRSSAWKVGDKQPGYNASDSDSDDMKDHGVGCWIRLLREVFGLVAGATDLLCLSPPVEWPKIDVMNFDWSQKRGADNITPIVCGTYEFIMIHSAHSASTSLGLGYHARIDTLHGSFQASTTNKIISLFIYLLHSHGVSGFKTQPHRSLVVELKVDLDCDGCIKKILKAIKKMEDIETYDLDTQLNKVTITGNVTTEEVIKVLQKIRKPATNWEEDGAH</sequence>
<dbReference type="GO" id="GO:0009626">
    <property type="term" value="P:plant-type hypersensitive response"/>
    <property type="evidence" value="ECO:0007669"/>
    <property type="project" value="UniProtKB-KW"/>
</dbReference>
<dbReference type="Pfam" id="PF00403">
    <property type="entry name" value="HMA"/>
    <property type="match status" value="1"/>
</dbReference>
<dbReference type="GO" id="GO:0046872">
    <property type="term" value="F:metal ion binding"/>
    <property type="evidence" value="ECO:0007669"/>
    <property type="project" value="InterPro"/>
</dbReference>
<dbReference type="AlphaFoldDB" id="A0A6A4KVH6"/>
<feature type="compositionally biased region" description="Low complexity" evidence="2">
    <location>
        <begin position="69"/>
        <end position="81"/>
    </location>
</feature>
<dbReference type="PROSITE" id="PS50846">
    <property type="entry name" value="HMA_2"/>
    <property type="match status" value="1"/>
</dbReference>
<comment type="subcellular location">
    <subcellularLocation>
        <location evidence="1">Membrane</location>
        <topology evidence="1">Peripheral membrane protein</topology>
    </subcellularLocation>
</comment>
<accession>A0A6A4KVH6</accession>
<evidence type="ECO:0000259" key="3">
    <source>
        <dbReference type="PROSITE" id="PS50846"/>
    </source>
</evidence>
<organism evidence="4 5">
    <name type="scientific">Rhododendron williamsianum</name>
    <dbReference type="NCBI Taxonomy" id="262921"/>
    <lineage>
        <taxon>Eukaryota</taxon>
        <taxon>Viridiplantae</taxon>
        <taxon>Streptophyta</taxon>
        <taxon>Embryophyta</taxon>
        <taxon>Tracheophyta</taxon>
        <taxon>Spermatophyta</taxon>
        <taxon>Magnoliopsida</taxon>
        <taxon>eudicotyledons</taxon>
        <taxon>Gunneridae</taxon>
        <taxon>Pentapetalae</taxon>
        <taxon>asterids</taxon>
        <taxon>Ericales</taxon>
        <taxon>Ericaceae</taxon>
        <taxon>Ericoideae</taxon>
        <taxon>Rhodoreae</taxon>
        <taxon>Rhododendron</taxon>
    </lineage>
</organism>
<dbReference type="EMBL" id="QEFC01002708">
    <property type="protein sequence ID" value="KAE9451533.1"/>
    <property type="molecule type" value="Genomic_DNA"/>
</dbReference>
<feature type="region of interest" description="Disordered" evidence="2">
    <location>
        <begin position="59"/>
        <end position="82"/>
    </location>
</feature>
<comment type="caution">
    <text evidence="4">The sequence shown here is derived from an EMBL/GenBank/DDBJ whole genome shotgun (WGS) entry which is preliminary data.</text>
</comment>
<dbReference type="Gene3D" id="3.30.70.100">
    <property type="match status" value="1"/>
</dbReference>
<dbReference type="PANTHER" id="PTHR36792:SF15">
    <property type="entry name" value="SEL1 REPEAT-CONTAINING PROTEIN"/>
    <property type="match status" value="1"/>
</dbReference>
<proteinExistence type="predicted"/>
<feature type="domain" description="HMA" evidence="3">
    <location>
        <begin position="270"/>
        <end position="333"/>
    </location>
</feature>
<dbReference type="GO" id="GO:0016020">
    <property type="term" value="C:membrane"/>
    <property type="evidence" value="ECO:0007669"/>
    <property type="project" value="UniProtKB-SubCell"/>
</dbReference>
<feature type="region of interest" description="Disordered" evidence="2">
    <location>
        <begin position="19"/>
        <end position="44"/>
    </location>
</feature>
<feature type="non-terminal residue" evidence="4">
    <location>
        <position position="1"/>
    </location>
</feature>
<evidence type="ECO:0000313" key="4">
    <source>
        <dbReference type="EMBL" id="KAE9451533.1"/>
    </source>
</evidence>
<dbReference type="SUPFAM" id="SSF55008">
    <property type="entry name" value="HMA, heavy metal-associated domain"/>
    <property type="match status" value="1"/>
</dbReference>
<keyword evidence="5" id="KW-1185">Reference proteome</keyword>
<reference evidence="4 5" key="1">
    <citation type="journal article" date="2019" name="Genome Biol. Evol.">
        <title>The Rhododendron genome and chromosomal organization provide insight into shared whole-genome duplications across the heath family (Ericaceae).</title>
        <authorList>
            <person name="Soza V.L."/>
            <person name="Lindsley D."/>
            <person name="Waalkes A."/>
            <person name="Ramage E."/>
            <person name="Patwardhan R.P."/>
            <person name="Burton J.N."/>
            <person name="Adey A."/>
            <person name="Kumar A."/>
            <person name="Qiu R."/>
            <person name="Shendure J."/>
            <person name="Hall B."/>
        </authorList>
    </citation>
    <scope>NUCLEOTIDE SEQUENCE [LARGE SCALE GENOMIC DNA]</scope>
    <source>
        <strain evidence="4">RSF 1966-606</strain>
    </source>
</reference>
<dbReference type="Proteomes" id="UP000428333">
    <property type="component" value="Linkage Group LG10"/>
</dbReference>
<dbReference type="PANTHER" id="PTHR36792">
    <property type="entry name" value="EXPRESSED PROTEIN"/>
    <property type="match status" value="1"/>
</dbReference>
<dbReference type="OrthoDB" id="2384430at2759"/>
<dbReference type="InterPro" id="IPR036163">
    <property type="entry name" value="HMA_dom_sf"/>
</dbReference>
<dbReference type="InterPro" id="IPR006121">
    <property type="entry name" value="HMA_dom"/>
</dbReference>
<evidence type="ECO:0000256" key="2">
    <source>
        <dbReference type="SAM" id="MobiDB-lite"/>
    </source>
</evidence>
<gene>
    <name evidence="4" type="ORF">C3L33_16565</name>
</gene>
<evidence type="ECO:0000256" key="1">
    <source>
        <dbReference type="ARBA" id="ARBA00004170"/>
    </source>
</evidence>
<protein>
    <recommendedName>
        <fullName evidence="3">HMA domain-containing protein</fullName>
    </recommendedName>
</protein>